<keyword evidence="3" id="KW-1185">Reference proteome</keyword>
<gene>
    <name evidence="2" type="ORF">H8876_07180</name>
</gene>
<evidence type="ECO:0000313" key="2">
    <source>
        <dbReference type="EMBL" id="MBC5999781.1"/>
    </source>
</evidence>
<dbReference type="InterPro" id="IPR021215">
    <property type="entry name" value="DUF2752"/>
</dbReference>
<comment type="caution">
    <text evidence="2">The sequence shown here is derived from an EMBL/GenBank/DDBJ whole genome shotgun (WGS) entry which is preliminary data.</text>
</comment>
<feature type="transmembrane region" description="Helical" evidence="1">
    <location>
        <begin position="24"/>
        <end position="43"/>
    </location>
</feature>
<dbReference type="Proteomes" id="UP000644115">
    <property type="component" value="Unassembled WGS sequence"/>
</dbReference>
<name>A0A923NCP4_9FIRM</name>
<evidence type="ECO:0000313" key="3">
    <source>
        <dbReference type="Proteomes" id="UP000644115"/>
    </source>
</evidence>
<dbReference type="RefSeq" id="WP_249287163.1">
    <property type="nucleotide sequence ID" value="NZ_JACRWC010000093.1"/>
</dbReference>
<feature type="transmembrane region" description="Helical" evidence="1">
    <location>
        <begin position="115"/>
        <end position="133"/>
    </location>
</feature>
<accession>A0A923NCP4</accession>
<reference evidence="2" key="1">
    <citation type="submission" date="2020-08" db="EMBL/GenBank/DDBJ databases">
        <authorList>
            <person name="Liu C."/>
            <person name="Sun Q."/>
        </authorList>
    </citation>
    <scope>NUCLEOTIDE SEQUENCE</scope>
    <source>
        <strain evidence="2">BX16</strain>
    </source>
</reference>
<feature type="transmembrane region" description="Helical" evidence="1">
    <location>
        <begin position="82"/>
        <end position="103"/>
    </location>
</feature>
<dbReference type="EMBL" id="JACRWC010000093">
    <property type="protein sequence ID" value="MBC5999781.1"/>
    <property type="molecule type" value="Genomic_DNA"/>
</dbReference>
<sequence length="140" mass="15704">MSRPKPGAESAMRRGFPDAVQKKILIIYGTIFGAGVLYAFLILHTPFRIPCLFREVTGLQCPGCGTSRMALALMRFDIPAAFAYNPVAFFSFPAWFLISIAGFFGHPKILRDPKILLRILYINIVIYMIFAIFRNLPLSG</sequence>
<protein>
    <submittedName>
        <fullName evidence="2">DUF2752 domain-containing protein</fullName>
    </submittedName>
</protein>
<evidence type="ECO:0000256" key="1">
    <source>
        <dbReference type="SAM" id="Phobius"/>
    </source>
</evidence>
<proteinExistence type="predicted"/>
<dbReference type="AlphaFoldDB" id="A0A923NCP4"/>
<keyword evidence="1" id="KW-0812">Transmembrane</keyword>
<dbReference type="Pfam" id="PF10825">
    <property type="entry name" value="DUF2752"/>
    <property type="match status" value="1"/>
</dbReference>
<keyword evidence="1" id="KW-0472">Membrane</keyword>
<organism evidence="2 3">
    <name type="scientific">Lentihominibacter faecis</name>
    <dbReference type="NCBI Taxonomy" id="2764712"/>
    <lineage>
        <taxon>Bacteria</taxon>
        <taxon>Bacillati</taxon>
        <taxon>Bacillota</taxon>
        <taxon>Clostridia</taxon>
        <taxon>Peptostreptococcales</taxon>
        <taxon>Anaerovoracaceae</taxon>
        <taxon>Lentihominibacter</taxon>
    </lineage>
</organism>
<keyword evidence="1" id="KW-1133">Transmembrane helix</keyword>